<evidence type="ECO:0000256" key="3">
    <source>
        <dbReference type="ARBA" id="ARBA00022737"/>
    </source>
</evidence>
<keyword evidence="3" id="KW-0677">Repeat</keyword>
<dbReference type="Pfam" id="PF17874">
    <property type="entry name" value="TPR_MalT"/>
    <property type="match status" value="1"/>
</dbReference>
<dbReference type="PANTHER" id="PTHR46630:SF1">
    <property type="entry name" value="TETRATRICOPEPTIDE REPEAT PROTEIN 29"/>
    <property type="match status" value="1"/>
</dbReference>
<sequence>MPEKQKKLSIELEKARELVVSNPQQSEITLRELLAKDNSNREDLQIKISLAYSLFSQTKINESLKLYEEVLKKASVHNFQREIAEAMLGKGICNIYSSNLGEGISNCTQAIEIFKKLSLPEKEAQANNCLGSLYFAKGEFVKSLERYKNTMRLTKNKETIMYTMALGNSALIYLLRGEMEKSVKFSRLSIEKAKKLNFYRGVCSFQSNISDALRLMGEYTTGFKHLEEGLELAKKLNYVANIASMSVSYANYWIDLGELKKAYQMLNSAFEIYEDFYDPQGKILALQTLANYWLVQGQFQKAKKTIREALELVNKTGASDAEIEILTLLTEIHEGMGQTDEAYKYLKQADRLSRERNSEIGHAQVLIQRGRICLNKLDFNEAEMSLNEALWHSVKINHIIFQFTCKMLLAQTFLVNYLHNSTDFQNYNDAISFISEAMELAKEKKLIPNYINALIIRGLLYSSQDEQENAEKTLTEAIQLAQSHEMDFKSRNVQEKLLVISAKKSSNSPKSQLNHIILSYALEELKATTASYVESVISEEDLADTFFVSFKIDENLGPVILEKENVKTNDMAWNKNILMIGSLYSIALGQGIQYHEGLFGPLPFGDKKLRSIIYTLIIDDPSQIQKRTHQQSYTLLCLVFTKNLIPFFYDRQKVKNIFEEQTRTLKTIAEIDKGFLEFLRKKILSEIMADLV</sequence>
<organism evidence="7 8">
    <name type="scientific">Promethearchaeum syntrophicum</name>
    <dbReference type="NCBI Taxonomy" id="2594042"/>
    <lineage>
        <taxon>Archaea</taxon>
        <taxon>Promethearchaeati</taxon>
        <taxon>Promethearchaeota</taxon>
        <taxon>Promethearchaeia</taxon>
        <taxon>Promethearchaeales</taxon>
        <taxon>Promethearchaeaceae</taxon>
        <taxon>Promethearchaeum</taxon>
    </lineage>
</organism>
<dbReference type="SUPFAM" id="SSF48452">
    <property type="entry name" value="TPR-like"/>
    <property type="match status" value="3"/>
</dbReference>
<proteinExistence type="predicted"/>
<dbReference type="Proteomes" id="UP000321408">
    <property type="component" value="Chromosome"/>
</dbReference>
<feature type="domain" description="MalT-like TPR region" evidence="6">
    <location>
        <begin position="301"/>
        <end position="484"/>
    </location>
</feature>
<evidence type="ECO:0000256" key="5">
    <source>
        <dbReference type="PROSITE-ProRule" id="PRU00339"/>
    </source>
</evidence>
<feature type="repeat" description="TPR" evidence="5">
    <location>
        <begin position="451"/>
        <end position="484"/>
    </location>
</feature>
<dbReference type="KEGG" id="psyt:DSAG12_03147"/>
<gene>
    <name evidence="7" type="ORF">DSAG12_03147</name>
</gene>
<accession>A0A5B9DDX4</accession>
<dbReference type="PROSITE" id="PS50005">
    <property type="entry name" value="TPR"/>
    <property type="match status" value="2"/>
</dbReference>
<evidence type="ECO:0000256" key="1">
    <source>
        <dbReference type="ARBA" id="ARBA00004496"/>
    </source>
</evidence>
<dbReference type="EMBL" id="CP042905">
    <property type="protein sequence ID" value="QEE17314.1"/>
    <property type="molecule type" value="Genomic_DNA"/>
</dbReference>
<comment type="subcellular location">
    <subcellularLocation>
        <location evidence="1">Cytoplasm</location>
    </subcellularLocation>
</comment>
<reference evidence="7 8" key="2">
    <citation type="journal article" date="2024" name="Int. J. Syst. Evol. Microbiol.">
        <title>Promethearchaeum syntrophicum gen. nov., sp. nov., an anaerobic, obligately syntrophic archaeon, the first isolate of the lineage 'Asgard' archaea, and proposal of the new archaeal phylum Promethearchaeota phyl. nov. and kingdom Promethearchaeati regn. nov.</title>
        <authorList>
            <person name="Imachi H."/>
            <person name="Nobu M.K."/>
            <person name="Kato S."/>
            <person name="Takaki Y."/>
            <person name="Miyazaki M."/>
            <person name="Miyata M."/>
            <person name="Ogawara M."/>
            <person name="Saito Y."/>
            <person name="Sakai S."/>
            <person name="Tahara Y.O."/>
            <person name="Takano Y."/>
            <person name="Tasumi E."/>
            <person name="Uematsu K."/>
            <person name="Yoshimura T."/>
            <person name="Itoh T."/>
            <person name="Ohkuma M."/>
            <person name="Takai K."/>
        </authorList>
    </citation>
    <scope>NUCLEOTIDE SEQUENCE [LARGE SCALE GENOMIC DNA]</scope>
    <source>
        <strain evidence="7 8">MK-D1</strain>
    </source>
</reference>
<dbReference type="PANTHER" id="PTHR46630">
    <property type="entry name" value="TETRATRICOPEPTIDE REPEAT PROTEIN 29"/>
    <property type="match status" value="1"/>
</dbReference>
<evidence type="ECO:0000259" key="6">
    <source>
        <dbReference type="Pfam" id="PF17874"/>
    </source>
</evidence>
<reference evidence="7 8" key="1">
    <citation type="journal article" date="2020" name="Nature">
        <title>Isolation of an archaeon at the prokaryote-eukaryote interface.</title>
        <authorList>
            <person name="Imachi H."/>
            <person name="Nobu M.K."/>
            <person name="Nakahara N."/>
            <person name="Morono Y."/>
            <person name="Ogawara M."/>
            <person name="Takaki Y."/>
            <person name="Takano Y."/>
            <person name="Uematsu K."/>
            <person name="Ikuta T."/>
            <person name="Ito M."/>
            <person name="Matsui Y."/>
            <person name="Miyazaki M."/>
            <person name="Murata K."/>
            <person name="Saito Y."/>
            <person name="Sakai S."/>
            <person name="Song C."/>
            <person name="Tasumi E."/>
            <person name="Yamanaka Y."/>
            <person name="Yamaguchi T."/>
            <person name="Kamagata Y."/>
            <person name="Tamaki H."/>
            <person name="Takai K."/>
        </authorList>
    </citation>
    <scope>NUCLEOTIDE SEQUENCE [LARGE SCALE GENOMIC DNA]</scope>
    <source>
        <strain evidence="7 8">MK-D1</strain>
    </source>
</reference>
<keyword evidence="2" id="KW-0963">Cytoplasm</keyword>
<keyword evidence="4 5" id="KW-0802">TPR repeat</keyword>
<dbReference type="RefSeq" id="WP_147664209.1">
    <property type="nucleotide sequence ID" value="NZ_CP042905.2"/>
</dbReference>
<evidence type="ECO:0000313" key="8">
    <source>
        <dbReference type="Proteomes" id="UP000321408"/>
    </source>
</evidence>
<name>A0A5B9DDX4_9ARCH</name>
<dbReference type="Gene3D" id="1.25.40.10">
    <property type="entry name" value="Tetratricopeptide repeat domain"/>
    <property type="match status" value="2"/>
</dbReference>
<evidence type="ECO:0000256" key="4">
    <source>
        <dbReference type="ARBA" id="ARBA00022803"/>
    </source>
</evidence>
<evidence type="ECO:0000313" key="7">
    <source>
        <dbReference type="EMBL" id="QEE17314.1"/>
    </source>
</evidence>
<protein>
    <recommendedName>
        <fullName evidence="6">MalT-like TPR region domain-containing protein</fullName>
    </recommendedName>
</protein>
<dbReference type="InterPro" id="IPR019734">
    <property type="entry name" value="TPR_rpt"/>
</dbReference>
<evidence type="ECO:0000256" key="2">
    <source>
        <dbReference type="ARBA" id="ARBA00022490"/>
    </source>
</evidence>
<dbReference type="InterPro" id="IPR011990">
    <property type="entry name" value="TPR-like_helical_dom_sf"/>
</dbReference>
<dbReference type="InterPro" id="IPR051476">
    <property type="entry name" value="Bac_ResReg_Asp_Phosphatase"/>
</dbReference>
<dbReference type="SMART" id="SM00028">
    <property type="entry name" value="TPR"/>
    <property type="match status" value="10"/>
</dbReference>
<dbReference type="InterPro" id="IPR041617">
    <property type="entry name" value="TPR_MalT"/>
</dbReference>
<dbReference type="AlphaFoldDB" id="A0A5B9DDX4"/>
<feature type="repeat" description="TPR" evidence="5">
    <location>
        <begin position="124"/>
        <end position="157"/>
    </location>
</feature>
<keyword evidence="8" id="KW-1185">Reference proteome</keyword>
<dbReference type="GO" id="GO:0005737">
    <property type="term" value="C:cytoplasm"/>
    <property type="evidence" value="ECO:0007669"/>
    <property type="project" value="UniProtKB-SubCell"/>
</dbReference>
<dbReference type="GeneID" id="41331116"/>